<dbReference type="PROSITE" id="PS50222">
    <property type="entry name" value="EF_HAND_2"/>
    <property type="match status" value="2"/>
</dbReference>
<keyword evidence="2" id="KW-0479">Metal-binding</keyword>
<dbReference type="Pfam" id="PF13499">
    <property type="entry name" value="EF-hand_7"/>
    <property type="match status" value="1"/>
</dbReference>
<name>A0A078B1E4_STYLE</name>
<keyword evidence="6" id="KW-0040">ANK repeat</keyword>
<dbReference type="SMART" id="SM00054">
    <property type="entry name" value="EFh"/>
    <property type="match status" value="2"/>
</dbReference>
<evidence type="ECO:0000256" key="2">
    <source>
        <dbReference type="ARBA" id="ARBA00022723"/>
    </source>
</evidence>
<dbReference type="PANTHER" id="PTHR23048:SF0">
    <property type="entry name" value="CALMODULIN LIKE 3"/>
    <property type="match status" value="1"/>
</dbReference>
<dbReference type="Proteomes" id="UP000039865">
    <property type="component" value="Unassembled WGS sequence"/>
</dbReference>
<evidence type="ECO:0000256" key="5">
    <source>
        <dbReference type="ARBA" id="ARBA00022990"/>
    </source>
</evidence>
<dbReference type="Gene3D" id="1.25.40.20">
    <property type="entry name" value="Ankyrin repeat-containing domain"/>
    <property type="match status" value="1"/>
</dbReference>
<evidence type="ECO:0000313" key="10">
    <source>
        <dbReference type="Proteomes" id="UP000039865"/>
    </source>
</evidence>
<dbReference type="PROSITE" id="PS50088">
    <property type="entry name" value="ANK_REPEAT"/>
    <property type="match status" value="1"/>
</dbReference>
<keyword evidence="10" id="KW-1185">Reference proteome</keyword>
<dbReference type="PANTHER" id="PTHR23048">
    <property type="entry name" value="MYOSIN LIGHT CHAIN 1, 3"/>
    <property type="match status" value="1"/>
</dbReference>
<dbReference type="PROSITE" id="PS00018">
    <property type="entry name" value="EF_HAND_1"/>
    <property type="match status" value="1"/>
</dbReference>
<evidence type="ECO:0000256" key="3">
    <source>
        <dbReference type="ARBA" id="ARBA00022737"/>
    </source>
</evidence>
<proteinExistence type="predicted"/>
<dbReference type="InterPro" id="IPR036770">
    <property type="entry name" value="Ankyrin_rpt-contain_sf"/>
</dbReference>
<dbReference type="InterPro" id="IPR002110">
    <property type="entry name" value="Ankyrin_rpt"/>
</dbReference>
<evidence type="ECO:0000256" key="1">
    <source>
        <dbReference type="ARBA" id="ARBA00020786"/>
    </source>
</evidence>
<feature type="region of interest" description="Disordered" evidence="7">
    <location>
        <begin position="167"/>
        <end position="202"/>
    </location>
</feature>
<dbReference type="Pfam" id="PF12796">
    <property type="entry name" value="Ank_2"/>
    <property type="match status" value="1"/>
</dbReference>
<dbReference type="CDD" id="cd00051">
    <property type="entry name" value="EFh"/>
    <property type="match status" value="1"/>
</dbReference>
<dbReference type="Gene3D" id="1.10.238.10">
    <property type="entry name" value="EF-hand"/>
    <property type="match status" value="1"/>
</dbReference>
<sequence length="633" mass="73836">MSSSKTHRNQSNVKLSGKTLDEFEKLQNQILKEVDLKYMIQDNPRNVRDLVSASVKQLGKRNSSTKNGMNRIFPSYSNPMLIQYNSNEDLRSEIKNDLIDHFDSIEKLQLKQQQLLDENRPLNSRNTNQQLNANKNCPNCQYLNDTPQVNINISINIQNNTKDRIEQEQHSTLLKKRQIMTQRNELEERTDQDDKDEEQRDQVHSILQSVNQSNGKLQLIPFKAYSSETQISKPNQNTSTNIMQSQNSNANLLFENSQIQHFHSEITIPNSRHTPKRIRSKSFFDESQAKRNWLKISNAIKGINLLRRNIVKTLQDPDEIVEDIKNSPRRRRTSQLASLTSINLTRTVLDDRRNQERFFDLIEAGGEKNLKKIQQEIDEDPKRYIYDVKDPCHLINKHNRMYQTPLYVACRNGNLGVVQLLINQQADPHLKSQIDKREWESILQVTARWNHYKLYEYLLSNIKWTKQEIKEVLKTGGSKFEMLNEVQIAEIREVFTLFDKNSDGYVNTNELGTIVRGLNLNPTEAEVVEMMRDVDPNNTGSFDQNSLISLIARKGKSNETLEEMIDMLKVLVDPSDDKEKEKMKLSVEQFKFSMMNLGEKMLEHQIEEILTDSDLVFEDSILIDEFAKYIMSR</sequence>
<dbReference type="InterPro" id="IPR050230">
    <property type="entry name" value="CALM/Myosin/TropC-like"/>
</dbReference>
<gene>
    <name evidence="9" type="primary">Contig3135.g3352</name>
    <name evidence="9" type="ORF">STYLEM_16270</name>
</gene>
<evidence type="ECO:0000256" key="6">
    <source>
        <dbReference type="PROSITE-ProRule" id="PRU00023"/>
    </source>
</evidence>
<dbReference type="FunFam" id="1.10.238.10:FF:000527">
    <property type="entry name" value="Calmodulin-3"/>
    <property type="match status" value="1"/>
</dbReference>
<dbReference type="OrthoDB" id="406883at2759"/>
<keyword evidence="5" id="KW-0007">Acetylation</keyword>
<dbReference type="GO" id="GO:0005509">
    <property type="term" value="F:calcium ion binding"/>
    <property type="evidence" value="ECO:0007669"/>
    <property type="project" value="InterPro"/>
</dbReference>
<evidence type="ECO:0000256" key="4">
    <source>
        <dbReference type="ARBA" id="ARBA00022837"/>
    </source>
</evidence>
<dbReference type="EMBL" id="CCKQ01015348">
    <property type="protein sequence ID" value="CDW87167.1"/>
    <property type="molecule type" value="Genomic_DNA"/>
</dbReference>
<protein>
    <recommendedName>
        <fullName evidence="1">Calmodulin</fullName>
    </recommendedName>
</protein>
<feature type="repeat" description="ANK" evidence="6">
    <location>
        <begin position="401"/>
        <end position="433"/>
    </location>
</feature>
<dbReference type="AlphaFoldDB" id="A0A078B1E4"/>
<accession>A0A078B1E4</accession>
<dbReference type="PROSITE" id="PS50297">
    <property type="entry name" value="ANK_REP_REGION"/>
    <property type="match status" value="1"/>
</dbReference>
<feature type="domain" description="EF-hand" evidence="8">
    <location>
        <begin position="522"/>
        <end position="557"/>
    </location>
</feature>
<evidence type="ECO:0000259" key="8">
    <source>
        <dbReference type="PROSITE" id="PS50222"/>
    </source>
</evidence>
<dbReference type="SUPFAM" id="SSF48403">
    <property type="entry name" value="Ankyrin repeat"/>
    <property type="match status" value="1"/>
</dbReference>
<keyword evidence="4" id="KW-0106">Calcium</keyword>
<evidence type="ECO:0000313" key="9">
    <source>
        <dbReference type="EMBL" id="CDW87167.1"/>
    </source>
</evidence>
<dbReference type="InterPro" id="IPR002048">
    <property type="entry name" value="EF_hand_dom"/>
</dbReference>
<dbReference type="InterPro" id="IPR018247">
    <property type="entry name" value="EF_Hand_1_Ca_BS"/>
</dbReference>
<evidence type="ECO:0000256" key="7">
    <source>
        <dbReference type="SAM" id="MobiDB-lite"/>
    </source>
</evidence>
<feature type="domain" description="EF-hand" evidence="8">
    <location>
        <begin position="486"/>
        <end position="521"/>
    </location>
</feature>
<organism evidence="9 10">
    <name type="scientific">Stylonychia lemnae</name>
    <name type="common">Ciliate</name>
    <dbReference type="NCBI Taxonomy" id="5949"/>
    <lineage>
        <taxon>Eukaryota</taxon>
        <taxon>Sar</taxon>
        <taxon>Alveolata</taxon>
        <taxon>Ciliophora</taxon>
        <taxon>Intramacronucleata</taxon>
        <taxon>Spirotrichea</taxon>
        <taxon>Stichotrichia</taxon>
        <taxon>Sporadotrichida</taxon>
        <taxon>Oxytrichidae</taxon>
        <taxon>Stylonychinae</taxon>
        <taxon>Stylonychia</taxon>
    </lineage>
</organism>
<dbReference type="InterPro" id="IPR011992">
    <property type="entry name" value="EF-hand-dom_pair"/>
</dbReference>
<dbReference type="InParanoid" id="A0A078B1E4"/>
<dbReference type="GO" id="GO:0016460">
    <property type="term" value="C:myosin II complex"/>
    <property type="evidence" value="ECO:0007669"/>
    <property type="project" value="TreeGrafter"/>
</dbReference>
<dbReference type="SUPFAM" id="SSF47473">
    <property type="entry name" value="EF-hand"/>
    <property type="match status" value="1"/>
</dbReference>
<dbReference type="SMART" id="SM00248">
    <property type="entry name" value="ANK"/>
    <property type="match status" value="2"/>
</dbReference>
<reference evidence="9 10" key="1">
    <citation type="submission" date="2014-06" db="EMBL/GenBank/DDBJ databases">
        <authorList>
            <person name="Swart Estienne"/>
        </authorList>
    </citation>
    <scope>NUCLEOTIDE SEQUENCE [LARGE SCALE GENOMIC DNA]</scope>
    <source>
        <strain evidence="9 10">130c</strain>
    </source>
</reference>
<keyword evidence="3" id="KW-0677">Repeat</keyword>